<protein>
    <submittedName>
        <fullName evidence="10">CoB--CoM heterodisulfide reductase iron-sulfur subunit A family protein</fullName>
    </submittedName>
</protein>
<dbReference type="PANTHER" id="PTHR43498">
    <property type="entry name" value="FERREDOXIN:COB-COM HETERODISULFIDE REDUCTASE SUBUNIT A"/>
    <property type="match status" value="1"/>
</dbReference>
<evidence type="ECO:0000313" key="11">
    <source>
        <dbReference type="Proteomes" id="UP000315525"/>
    </source>
</evidence>
<organism evidence="10 11">
    <name type="scientific">candidate division TA06 bacterium</name>
    <dbReference type="NCBI Taxonomy" id="2250710"/>
    <lineage>
        <taxon>Bacteria</taxon>
        <taxon>Bacteria division TA06</taxon>
    </lineage>
</organism>
<evidence type="ECO:0000259" key="9">
    <source>
        <dbReference type="PROSITE" id="PS51379"/>
    </source>
</evidence>
<dbReference type="GO" id="GO:0016491">
    <property type="term" value="F:oxidoreductase activity"/>
    <property type="evidence" value="ECO:0007669"/>
    <property type="project" value="UniProtKB-KW"/>
</dbReference>
<comment type="cofactor">
    <cofactor evidence="1">
        <name>FAD</name>
        <dbReference type="ChEBI" id="CHEBI:57692"/>
    </cofactor>
</comment>
<dbReference type="InterPro" id="IPR017900">
    <property type="entry name" value="4Fe4S_Fe_S_CS"/>
</dbReference>
<evidence type="ECO:0000256" key="8">
    <source>
        <dbReference type="ARBA" id="ARBA00023014"/>
    </source>
</evidence>
<sequence length="563" mass="61437">MTEEKEDLRIGVFVCHCGSNIAGFLDCGAVAEYAGTLPDVVFADESMYSCADTGLKQIAAGIENNNLNRVVVAACTPVTHEPLFRATCKEAGLNPYLFEFANIRDQCSWVHQKDKESGTEKAKDLVRMAVARARMLRPLEKIGVDVKRAALVIGGGVSGITAGVALARMGFDVKLVEKQDKLGGTLNSLNKLYPDNRPASEVLEDLVKEVKKYPNLDVMTSAEIKSVDGFIGNYEIIVQYPEGEKKFDAGTIVVATGASVLNPSGMFGYDGKKVITQLELEGRLKKDDVKADRIVMIQCAGARIPERRYCSRICCTEAIKNARLLKETNPDSKIYVLHRGIQTYDAEFEDYYRMARGDLIYFVRYPDDMPPVVEDGKVKVRDVMMGEDLEVDADLVVLSTPMVPRADSEPLARLLKVSQDTNGFMLEAHVKLRPVDFATDGIFMAGCCHWPAHIGECVSQALGAASHASIPLICGRVSVEPVISVVNPDLCTGCGTCIENCAYAAIRKDEETHKAVVTDVVCKGCGICATNCPEGAITINHYRPDQIMAQIRGAFGETSLEKP</sequence>
<proteinExistence type="inferred from homology"/>
<evidence type="ECO:0000256" key="7">
    <source>
        <dbReference type="ARBA" id="ARBA00023004"/>
    </source>
</evidence>
<evidence type="ECO:0000313" key="10">
    <source>
        <dbReference type="EMBL" id="TET46144.1"/>
    </source>
</evidence>
<dbReference type="Proteomes" id="UP000315525">
    <property type="component" value="Unassembled WGS sequence"/>
</dbReference>
<dbReference type="GO" id="GO:0046872">
    <property type="term" value="F:metal ion binding"/>
    <property type="evidence" value="ECO:0007669"/>
    <property type="project" value="UniProtKB-KW"/>
</dbReference>
<keyword evidence="3" id="KW-0004">4Fe-4S</keyword>
<dbReference type="SUPFAM" id="SSF54862">
    <property type="entry name" value="4Fe-4S ferredoxins"/>
    <property type="match status" value="1"/>
</dbReference>
<keyword evidence="5" id="KW-0285">Flavoprotein</keyword>
<evidence type="ECO:0000256" key="3">
    <source>
        <dbReference type="ARBA" id="ARBA00022485"/>
    </source>
</evidence>
<dbReference type="InterPro" id="IPR023753">
    <property type="entry name" value="FAD/NAD-binding_dom"/>
</dbReference>
<dbReference type="PANTHER" id="PTHR43498:SF1">
    <property type="entry name" value="COB--COM HETERODISULFIDE REDUCTASE IRON-SULFUR SUBUNIT A"/>
    <property type="match status" value="1"/>
</dbReference>
<dbReference type="SUPFAM" id="SSF51971">
    <property type="entry name" value="Nucleotide-binding domain"/>
    <property type="match status" value="1"/>
</dbReference>
<dbReference type="Gene3D" id="3.30.70.20">
    <property type="match status" value="1"/>
</dbReference>
<evidence type="ECO:0000256" key="5">
    <source>
        <dbReference type="ARBA" id="ARBA00022827"/>
    </source>
</evidence>
<dbReference type="Pfam" id="PF07992">
    <property type="entry name" value="Pyr_redox_2"/>
    <property type="match status" value="1"/>
</dbReference>
<dbReference type="Pfam" id="PF12838">
    <property type="entry name" value="Fer4_7"/>
    <property type="match status" value="1"/>
</dbReference>
<keyword evidence="5" id="KW-0274">FAD</keyword>
<dbReference type="Gene3D" id="3.50.50.60">
    <property type="entry name" value="FAD/NAD(P)-binding domain"/>
    <property type="match status" value="1"/>
</dbReference>
<accession>A0A523UUF0</accession>
<keyword evidence="6" id="KW-0560">Oxidoreductase</keyword>
<dbReference type="EMBL" id="SOJN01000065">
    <property type="protein sequence ID" value="TET46144.1"/>
    <property type="molecule type" value="Genomic_DNA"/>
</dbReference>
<comment type="caution">
    <text evidence="10">The sequence shown here is derived from an EMBL/GenBank/DDBJ whole genome shotgun (WGS) entry which is preliminary data.</text>
</comment>
<keyword evidence="8" id="KW-0411">Iron-sulfur</keyword>
<dbReference type="InterPro" id="IPR036188">
    <property type="entry name" value="FAD/NAD-bd_sf"/>
</dbReference>
<evidence type="ECO:0000256" key="4">
    <source>
        <dbReference type="ARBA" id="ARBA00022723"/>
    </source>
</evidence>
<dbReference type="InterPro" id="IPR039650">
    <property type="entry name" value="HdrA-like"/>
</dbReference>
<evidence type="ECO:0000256" key="2">
    <source>
        <dbReference type="ARBA" id="ARBA00006561"/>
    </source>
</evidence>
<dbReference type="InterPro" id="IPR017896">
    <property type="entry name" value="4Fe4S_Fe-S-bd"/>
</dbReference>
<name>A0A523UUF0_UNCT6</name>
<keyword evidence="7" id="KW-0408">Iron</keyword>
<reference evidence="10 11" key="1">
    <citation type="submission" date="2019-03" db="EMBL/GenBank/DDBJ databases">
        <title>Metabolic potential of uncultured bacteria and archaea associated with petroleum seepage in deep-sea sediments.</title>
        <authorList>
            <person name="Dong X."/>
            <person name="Hubert C."/>
        </authorList>
    </citation>
    <scope>NUCLEOTIDE SEQUENCE [LARGE SCALE GENOMIC DNA]</scope>
    <source>
        <strain evidence="10">E44_bin18</strain>
    </source>
</reference>
<comment type="similarity">
    <text evidence="2">Belongs to the HdrA family.</text>
</comment>
<gene>
    <name evidence="10" type="ORF">E3J62_05280</name>
</gene>
<feature type="domain" description="4Fe-4S ferredoxin-type" evidence="9">
    <location>
        <begin position="513"/>
        <end position="542"/>
    </location>
</feature>
<feature type="domain" description="4Fe-4S ferredoxin-type" evidence="9">
    <location>
        <begin position="482"/>
        <end position="511"/>
    </location>
</feature>
<dbReference type="PROSITE" id="PS00198">
    <property type="entry name" value="4FE4S_FER_1"/>
    <property type="match status" value="1"/>
</dbReference>
<keyword evidence="4" id="KW-0479">Metal-binding</keyword>
<evidence type="ECO:0000256" key="6">
    <source>
        <dbReference type="ARBA" id="ARBA00023002"/>
    </source>
</evidence>
<evidence type="ECO:0000256" key="1">
    <source>
        <dbReference type="ARBA" id="ARBA00001974"/>
    </source>
</evidence>
<dbReference type="GO" id="GO:0051539">
    <property type="term" value="F:4 iron, 4 sulfur cluster binding"/>
    <property type="evidence" value="ECO:0007669"/>
    <property type="project" value="UniProtKB-KW"/>
</dbReference>
<dbReference type="AlphaFoldDB" id="A0A523UUF0"/>
<dbReference type="PROSITE" id="PS51379">
    <property type="entry name" value="4FE4S_FER_2"/>
    <property type="match status" value="2"/>
</dbReference>